<feature type="signal peptide" evidence="16">
    <location>
        <begin position="1"/>
        <end position="35"/>
    </location>
</feature>
<dbReference type="GO" id="GO:0009279">
    <property type="term" value="C:cell outer membrane"/>
    <property type="evidence" value="ECO:0007669"/>
    <property type="project" value="UniProtKB-SubCell"/>
</dbReference>
<dbReference type="InterPro" id="IPR000531">
    <property type="entry name" value="Beta-barrel_TonB"/>
</dbReference>
<keyword evidence="3 12" id="KW-1134">Transmembrane beta strand</keyword>
<evidence type="ECO:0000256" key="16">
    <source>
        <dbReference type="SAM" id="SignalP"/>
    </source>
</evidence>
<reference evidence="19 20" key="1">
    <citation type="journal article" date="2017" name="Int. J. Syst. Evol. Microbiol.">
        <title>Oleiagrimonas citrea sp. nov., a marine bacterium isolated from tidal flat sediment and emended description of the genus Oleiagrimonas Fang et al. 2015 and Oleiagrimonas soli.</title>
        <authorList>
            <person name="Yang S.H."/>
            <person name="Seo H.S."/>
            <person name="Seong C.N."/>
            <person name="Kwon K.K."/>
        </authorList>
    </citation>
    <scope>NUCLEOTIDE SEQUENCE [LARGE SCALE GENOMIC DNA]</scope>
    <source>
        <strain evidence="19 20">MEBiC09124</strain>
    </source>
</reference>
<evidence type="ECO:0000256" key="10">
    <source>
        <dbReference type="ARBA" id="ARBA00023136"/>
    </source>
</evidence>
<evidence type="ECO:0000256" key="14">
    <source>
        <dbReference type="RuleBase" id="RU003357"/>
    </source>
</evidence>
<dbReference type="AlphaFoldDB" id="A0A846ZMJ5"/>
<protein>
    <submittedName>
        <fullName evidence="19">TonB-dependent receptor</fullName>
    </submittedName>
</protein>
<accession>A0A846ZMJ5</accession>
<dbReference type="InterPro" id="IPR036942">
    <property type="entry name" value="Beta-barrel_TonB_sf"/>
</dbReference>
<keyword evidence="11 12" id="KW-0998">Cell outer membrane</keyword>
<evidence type="ECO:0000256" key="6">
    <source>
        <dbReference type="ARBA" id="ARBA00022729"/>
    </source>
</evidence>
<keyword evidence="6 16" id="KW-0732">Signal</keyword>
<evidence type="ECO:0000256" key="12">
    <source>
        <dbReference type="PROSITE-ProRule" id="PRU01360"/>
    </source>
</evidence>
<gene>
    <name evidence="19" type="ORF">HF690_06830</name>
</gene>
<keyword evidence="8" id="KW-0406">Ion transport</keyword>
<evidence type="ECO:0000256" key="5">
    <source>
        <dbReference type="ARBA" id="ARBA00022692"/>
    </source>
</evidence>
<feature type="region of interest" description="Disordered" evidence="15">
    <location>
        <begin position="37"/>
        <end position="58"/>
    </location>
</feature>
<dbReference type="PROSITE" id="PS01156">
    <property type="entry name" value="TONB_DEPENDENT_REC_2"/>
    <property type="match status" value="1"/>
</dbReference>
<feature type="chain" id="PRO_5032721164" evidence="16">
    <location>
        <begin position="36"/>
        <end position="817"/>
    </location>
</feature>
<keyword evidence="10 12" id="KW-0472">Membrane</keyword>
<dbReference type="RefSeq" id="WP_168608915.1">
    <property type="nucleotide sequence ID" value="NZ_JAAZQD010000002.1"/>
</dbReference>
<keyword evidence="20" id="KW-1185">Reference proteome</keyword>
<keyword evidence="19" id="KW-0675">Receptor</keyword>
<dbReference type="SUPFAM" id="SSF56935">
    <property type="entry name" value="Porins"/>
    <property type="match status" value="1"/>
</dbReference>
<dbReference type="EMBL" id="JAAZQD010000002">
    <property type="protein sequence ID" value="NKZ38671.1"/>
    <property type="molecule type" value="Genomic_DNA"/>
</dbReference>
<evidence type="ECO:0000256" key="15">
    <source>
        <dbReference type="SAM" id="MobiDB-lite"/>
    </source>
</evidence>
<feature type="domain" description="TonB-dependent receptor-like beta-barrel" evidence="17">
    <location>
        <begin position="280"/>
        <end position="780"/>
    </location>
</feature>
<proteinExistence type="inferred from homology"/>
<feature type="short sequence motif" description="TonB C-terminal box" evidence="13">
    <location>
        <begin position="800"/>
        <end position="817"/>
    </location>
</feature>
<keyword evidence="2 12" id="KW-0813">Transport</keyword>
<evidence type="ECO:0000256" key="11">
    <source>
        <dbReference type="ARBA" id="ARBA00023237"/>
    </source>
</evidence>
<evidence type="ECO:0000313" key="20">
    <source>
        <dbReference type="Proteomes" id="UP000541636"/>
    </source>
</evidence>
<comment type="caution">
    <text evidence="19">The sequence shown here is derived from an EMBL/GenBank/DDBJ whole genome shotgun (WGS) entry which is preliminary data.</text>
</comment>
<comment type="subcellular location">
    <subcellularLocation>
        <location evidence="1 12">Cell outer membrane</location>
        <topology evidence="1 12">Multi-pass membrane protein</topology>
    </subcellularLocation>
</comment>
<dbReference type="PROSITE" id="PS52016">
    <property type="entry name" value="TONB_DEPENDENT_REC_3"/>
    <property type="match status" value="1"/>
</dbReference>
<dbReference type="InterPro" id="IPR039426">
    <property type="entry name" value="TonB-dep_rcpt-like"/>
</dbReference>
<evidence type="ECO:0000256" key="4">
    <source>
        <dbReference type="ARBA" id="ARBA00022496"/>
    </source>
</evidence>
<dbReference type="InterPro" id="IPR010917">
    <property type="entry name" value="TonB_rcpt_CS"/>
</dbReference>
<organism evidence="19 20">
    <name type="scientific">Oleiagrimonas citrea</name>
    <dbReference type="NCBI Taxonomy" id="1665687"/>
    <lineage>
        <taxon>Bacteria</taxon>
        <taxon>Pseudomonadati</taxon>
        <taxon>Pseudomonadota</taxon>
        <taxon>Gammaproteobacteria</taxon>
        <taxon>Lysobacterales</taxon>
        <taxon>Rhodanobacteraceae</taxon>
        <taxon>Oleiagrimonas</taxon>
    </lineage>
</organism>
<name>A0A846ZMJ5_9GAMM</name>
<comment type="similarity">
    <text evidence="12 14">Belongs to the TonB-dependent receptor family.</text>
</comment>
<evidence type="ECO:0000256" key="8">
    <source>
        <dbReference type="ARBA" id="ARBA00023065"/>
    </source>
</evidence>
<feature type="domain" description="TonB-dependent receptor plug" evidence="18">
    <location>
        <begin position="78"/>
        <end position="183"/>
    </location>
</feature>
<dbReference type="Gene3D" id="2.40.170.20">
    <property type="entry name" value="TonB-dependent receptor, beta-barrel domain"/>
    <property type="match status" value="2"/>
</dbReference>
<keyword evidence="9 14" id="KW-0798">TonB box</keyword>
<dbReference type="InterPro" id="IPR012910">
    <property type="entry name" value="Plug_dom"/>
</dbReference>
<dbReference type="Pfam" id="PF07715">
    <property type="entry name" value="Plug"/>
    <property type="match status" value="1"/>
</dbReference>
<sequence length="817" mass="89086">MRHSHSGARASRMARRALTMAVGLALLLPTGAALAGHAPAPQTTNNGPASAASASETPQAVNLHSITVTAQKREQQVTDVPIAMSAYSGTFLKDMNIQNAQDLSDYVPGFNAELQSPNTPGYQIRGLTSDDTAATQTSRVSIFQDGVDISRLQGSNVAMFDMQRIEVLRGPQGTLFGRGAESGAISLIENKPVDATRAGYDLSIGNYQAMRFSGFANVPLSDRVYGRLAVYSASHEGYYENLSGGRLNGQNTIAVRPSLLFKVGDDSSITLIGNVQRDTPPGTDFHSRLIPNRYGSTDVWGPADLNRGKQLGIDRRLGGLTMLGDFRLNDDWRLTSITGYRHVDSAEKLDADGSPFNLVEINTHVRSHQFSQEFRFNYDAGGALTAFGGLSYFQDDALEHVTIHFDESQFFPYVIVNGLSRFFPSGYVPGALLGQPTDLPVPYVQQLLNQQLAAYPSINPVASLLYSMPVPFNTDMSEGYADSSNTRALDAFADGTWHVTDRFDLTAGVRVSRERIRSGYQVYNTPVPGTLGFLGLNNGFMPVTPNDLFAPTDGKVTGQGTFTSVVGRLVGAWRIGDHVNAYASVARGRKPNVIQVSADGSETLPPEILLSAEAGVKGDAANGRFLYDVAVYRYRYSDFQSTIYQDARYIVRNAGRANAHGLEMSLQGKLSDHASLLFNYNYIHARFANTDKNGNPQQWAGNRLRLTPDNSASLALLWDIPMDGGRGLYVRPSYNWKSAVYFEDDNNPDYYQKAYGLLNLRLGMTFDHGAWDVGVWGRNLTGEKYLLDAGNTGATFGLPTYIPGAPRTYGISLSGRF</sequence>
<keyword evidence="7" id="KW-0408">Iron</keyword>
<evidence type="ECO:0000256" key="2">
    <source>
        <dbReference type="ARBA" id="ARBA00022448"/>
    </source>
</evidence>
<dbReference type="GO" id="GO:0006826">
    <property type="term" value="P:iron ion transport"/>
    <property type="evidence" value="ECO:0007669"/>
    <property type="project" value="UniProtKB-KW"/>
</dbReference>
<evidence type="ECO:0000313" key="19">
    <source>
        <dbReference type="EMBL" id="NKZ38671.1"/>
    </source>
</evidence>
<dbReference type="PANTHER" id="PTHR32552">
    <property type="entry name" value="FERRICHROME IRON RECEPTOR-RELATED"/>
    <property type="match status" value="1"/>
</dbReference>
<evidence type="ECO:0000259" key="18">
    <source>
        <dbReference type="Pfam" id="PF07715"/>
    </source>
</evidence>
<evidence type="ECO:0000256" key="7">
    <source>
        <dbReference type="ARBA" id="ARBA00023004"/>
    </source>
</evidence>
<feature type="compositionally biased region" description="Polar residues" evidence="15">
    <location>
        <begin position="42"/>
        <end position="58"/>
    </location>
</feature>
<dbReference type="PANTHER" id="PTHR32552:SF81">
    <property type="entry name" value="TONB-DEPENDENT OUTER MEMBRANE RECEPTOR"/>
    <property type="match status" value="1"/>
</dbReference>
<evidence type="ECO:0000259" key="17">
    <source>
        <dbReference type="Pfam" id="PF00593"/>
    </source>
</evidence>
<keyword evidence="5 12" id="KW-0812">Transmembrane</keyword>
<dbReference type="Proteomes" id="UP000541636">
    <property type="component" value="Unassembled WGS sequence"/>
</dbReference>
<dbReference type="Pfam" id="PF00593">
    <property type="entry name" value="TonB_dep_Rec_b-barrel"/>
    <property type="match status" value="1"/>
</dbReference>
<evidence type="ECO:0000256" key="9">
    <source>
        <dbReference type="ARBA" id="ARBA00023077"/>
    </source>
</evidence>
<keyword evidence="4" id="KW-0410">Iron transport</keyword>
<evidence type="ECO:0000256" key="1">
    <source>
        <dbReference type="ARBA" id="ARBA00004571"/>
    </source>
</evidence>
<evidence type="ECO:0000256" key="3">
    <source>
        <dbReference type="ARBA" id="ARBA00022452"/>
    </source>
</evidence>
<evidence type="ECO:0000256" key="13">
    <source>
        <dbReference type="PROSITE-ProRule" id="PRU10144"/>
    </source>
</evidence>